<evidence type="ECO:0000259" key="16">
    <source>
        <dbReference type="Pfam" id="PF07715"/>
    </source>
</evidence>
<evidence type="ECO:0000259" key="15">
    <source>
        <dbReference type="Pfam" id="PF00593"/>
    </source>
</evidence>
<evidence type="ECO:0000256" key="4">
    <source>
        <dbReference type="ARBA" id="ARBA00022452"/>
    </source>
</evidence>
<dbReference type="InterPro" id="IPR037066">
    <property type="entry name" value="Plug_dom_sf"/>
</dbReference>
<protein>
    <submittedName>
        <fullName evidence="17">TonB-dependent hemoglobin/transferrin/lactoferrin family receptor</fullName>
    </submittedName>
</protein>
<dbReference type="Gene3D" id="2.170.130.10">
    <property type="entry name" value="TonB-dependent receptor, plug domain"/>
    <property type="match status" value="1"/>
</dbReference>
<dbReference type="Gene3D" id="2.40.170.20">
    <property type="entry name" value="TonB-dependent receptor, beta-barrel domain"/>
    <property type="match status" value="1"/>
</dbReference>
<evidence type="ECO:0000256" key="2">
    <source>
        <dbReference type="ARBA" id="ARBA00009810"/>
    </source>
</evidence>
<gene>
    <name evidence="17" type="ORF">ETQ85_08725</name>
</gene>
<feature type="domain" description="TonB-dependent receptor plug" evidence="16">
    <location>
        <begin position="160"/>
        <end position="271"/>
    </location>
</feature>
<dbReference type="InterPro" id="IPR039426">
    <property type="entry name" value="TonB-dep_rcpt-like"/>
</dbReference>
<evidence type="ECO:0000313" key="17">
    <source>
        <dbReference type="EMBL" id="TYC59641.1"/>
    </source>
</evidence>
<dbReference type="OrthoDB" id="9764669at2"/>
<keyword evidence="7 13" id="KW-0798">TonB box</keyword>
<evidence type="ECO:0000256" key="3">
    <source>
        <dbReference type="ARBA" id="ARBA00022448"/>
    </source>
</evidence>
<keyword evidence="3 11" id="KW-0813">Transport</keyword>
<dbReference type="SUPFAM" id="SSF56935">
    <property type="entry name" value="Porins"/>
    <property type="match status" value="1"/>
</dbReference>
<dbReference type="GO" id="GO:0015344">
    <property type="term" value="F:siderophore uptake transmembrane transporter activity"/>
    <property type="evidence" value="ECO:0007669"/>
    <property type="project" value="TreeGrafter"/>
</dbReference>
<dbReference type="InterPro" id="IPR010917">
    <property type="entry name" value="TonB_rcpt_CS"/>
</dbReference>
<dbReference type="GO" id="GO:0009279">
    <property type="term" value="C:cell outer membrane"/>
    <property type="evidence" value="ECO:0007669"/>
    <property type="project" value="UniProtKB-SubCell"/>
</dbReference>
<reference evidence="17 18" key="1">
    <citation type="submission" date="2019-01" db="EMBL/GenBank/DDBJ databases">
        <title>Zoogloea oleivorans genome sequencing and assembly.</title>
        <authorList>
            <person name="Tancsics A."/>
            <person name="Farkas M."/>
            <person name="Kriszt B."/>
            <person name="Maroti G."/>
            <person name="Horvath B."/>
        </authorList>
    </citation>
    <scope>NUCLEOTIDE SEQUENCE [LARGE SCALE GENOMIC DNA]</scope>
    <source>
        <strain evidence="17 18">Buc</strain>
    </source>
</reference>
<evidence type="ECO:0000256" key="1">
    <source>
        <dbReference type="ARBA" id="ARBA00004571"/>
    </source>
</evidence>
<dbReference type="InterPro" id="IPR010949">
    <property type="entry name" value="TonB_Hb/transfer/lactofer_rcpt"/>
</dbReference>
<name>A0A6C2D0Y9_9RHOO</name>
<accession>A0A6C2D0Y9</accession>
<keyword evidence="8 11" id="KW-0472">Membrane</keyword>
<evidence type="ECO:0000256" key="11">
    <source>
        <dbReference type="PROSITE-ProRule" id="PRU01360"/>
    </source>
</evidence>
<proteinExistence type="inferred from homology"/>
<dbReference type="GO" id="GO:0015232">
    <property type="term" value="F:heme transmembrane transporter activity"/>
    <property type="evidence" value="ECO:0007669"/>
    <property type="project" value="InterPro"/>
</dbReference>
<keyword evidence="5 11" id="KW-0812">Transmembrane</keyword>
<comment type="similarity">
    <text evidence="2 11 13">Belongs to the TonB-dependent receptor family.</text>
</comment>
<sequence>MRRCYTSAPNVKAPVRKQASRQTFNIIEYINHSEFLRTDLILHSEAKNVNKNDLHLDLNISSILSLKQSREAQKPSALSFLSVKPATSDSPASQMHHVWRSIVVATSPGFTFKQRHIPLIIGLYLASASVHGNADEGTPHIATLSGVVVSATRTETSADAVPATVTTLDRAGIDQRLPHDEASLFQDEPDLAVARDLRRFGTSSVNIRGIEGNRVLQQVDGVRLPDYYNGGGPSNATTSSADSPELDFLKRVEVLRGPASSLYGSDALGGVVSYLTLDPRDILGKKDAAVRYKGTWRSADQSLQNTLYFAGGNEMVEALLAVTRRSGDELDNRGETGGSSAGRELPNPQENRSRGTLAKLIIKPSRGNQLRFTYEDRHQHSEAELLRLSTSLPRVTAASGTEDAHRERVGLDWEWKPTDGWIDRLLFNVYHQNAGNQTYTLQSRTKTTAGCSGTTAGSSTCLIDMNFNFAQETTGAGLQIEKSLQTGALEHLLIVGADWRQQKFSEIRDYLITNQTTGTVSKSLAGDTYPLRDFAPGETTSAGMFAQDEITLGSLTLTPGLRFDTVQLRPDATSKTIGAQTFSATDQDHSAFSPKLAALWQATPGLSFYGQVVRGFRAPNYTEVNGLFYNSAQNYASIPNPDLKPETSTGLEIGSRFKLAGGDLRIAAYRNHYDNFISNELVCRSSGATAACIGNTVRSVYQAVNLDKVRIQGLEVRGAWALPQGFRTSAAIAWTKGDVTSTKQPLNSVEPARLYLNLGWDGNVAARPLALDARLRAALKKTRVDSTDGDYFRTPGYAVADLSASWKVHPQARLNLALNNLFDKKYWLWSDVRQVGLTPTDAGPAFYTQPGRNLSAALQVDF</sequence>
<keyword evidence="18" id="KW-1185">Reference proteome</keyword>
<feature type="short sequence motif" description="TonB C-terminal box" evidence="12">
    <location>
        <begin position="845"/>
        <end position="862"/>
    </location>
</feature>
<evidence type="ECO:0000256" key="13">
    <source>
        <dbReference type="RuleBase" id="RU003357"/>
    </source>
</evidence>
<evidence type="ECO:0000256" key="5">
    <source>
        <dbReference type="ARBA" id="ARBA00022692"/>
    </source>
</evidence>
<keyword evidence="10 11" id="KW-0998">Cell outer membrane</keyword>
<dbReference type="PANTHER" id="PTHR30069">
    <property type="entry name" value="TONB-DEPENDENT OUTER MEMBRANE RECEPTOR"/>
    <property type="match status" value="1"/>
</dbReference>
<dbReference type="PANTHER" id="PTHR30069:SF29">
    <property type="entry name" value="HEMOGLOBIN AND HEMOGLOBIN-HAPTOGLOBIN-BINDING PROTEIN 1-RELATED"/>
    <property type="match status" value="1"/>
</dbReference>
<evidence type="ECO:0000256" key="8">
    <source>
        <dbReference type="ARBA" id="ARBA00023136"/>
    </source>
</evidence>
<keyword evidence="6" id="KW-0732">Signal</keyword>
<evidence type="ECO:0000313" key="18">
    <source>
        <dbReference type="Proteomes" id="UP000389128"/>
    </source>
</evidence>
<dbReference type="NCBIfam" id="TIGR01785">
    <property type="entry name" value="TonB-hemin"/>
    <property type="match status" value="1"/>
</dbReference>
<dbReference type="Pfam" id="PF07715">
    <property type="entry name" value="Plug"/>
    <property type="match status" value="1"/>
</dbReference>
<keyword evidence="9 17" id="KW-0675">Receptor</keyword>
<evidence type="ECO:0000256" key="10">
    <source>
        <dbReference type="ARBA" id="ARBA00023237"/>
    </source>
</evidence>
<feature type="region of interest" description="Disordered" evidence="14">
    <location>
        <begin position="327"/>
        <end position="356"/>
    </location>
</feature>
<dbReference type="PROSITE" id="PS01156">
    <property type="entry name" value="TONB_DEPENDENT_REC_2"/>
    <property type="match status" value="1"/>
</dbReference>
<dbReference type="Proteomes" id="UP000389128">
    <property type="component" value="Unassembled WGS sequence"/>
</dbReference>
<dbReference type="EMBL" id="SDKK01000007">
    <property type="protein sequence ID" value="TYC59641.1"/>
    <property type="molecule type" value="Genomic_DNA"/>
</dbReference>
<dbReference type="InterPro" id="IPR036942">
    <property type="entry name" value="Beta-barrel_TonB_sf"/>
</dbReference>
<dbReference type="AlphaFoldDB" id="A0A6C2D0Y9"/>
<evidence type="ECO:0000256" key="6">
    <source>
        <dbReference type="ARBA" id="ARBA00022729"/>
    </source>
</evidence>
<dbReference type="InterPro" id="IPR011276">
    <property type="entry name" value="TonB_haem/Hb_rcpt"/>
</dbReference>
<evidence type="ECO:0000256" key="9">
    <source>
        <dbReference type="ARBA" id="ARBA00023170"/>
    </source>
</evidence>
<dbReference type="NCBIfam" id="TIGR01786">
    <property type="entry name" value="TonB-hemlactrns"/>
    <property type="match status" value="1"/>
</dbReference>
<keyword evidence="4 11" id="KW-1134">Transmembrane beta strand</keyword>
<evidence type="ECO:0000256" key="12">
    <source>
        <dbReference type="PROSITE-ProRule" id="PRU10144"/>
    </source>
</evidence>
<evidence type="ECO:0000256" key="14">
    <source>
        <dbReference type="SAM" id="MobiDB-lite"/>
    </source>
</evidence>
<dbReference type="PROSITE" id="PS52016">
    <property type="entry name" value="TONB_DEPENDENT_REC_3"/>
    <property type="match status" value="1"/>
</dbReference>
<evidence type="ECO:0000256" key="7">
    <source>
        <dbReference type="ARBA" id="ARBA00023077"/>
    </source>
</evidence>
<feature type="domain" description="TonB-dependent receptor-like beta-barrel" evidence="15">
    <location>
        <begin position="390"/>
        <end position="821"/>
    </location>
</feature>
<comment type="caution">
    <text evidence="17">The sequence shown here is derived from an EMBL/GenBank/DDBJ whole genome shotgun (WGS) entry which is preliminary data.</text>
</comment>
<dbReference type="CDD" id="cd01347">
    <property type="entry name" value="ligand_gated_channel"/>
    <property type="match status" value="1"/>
</dbReference>
<comment type="subcellular location">
    <subcellularLocation>
        <location evidence="1 11">Cell outer membrane</location>
        <topology evidence="1 11">Multi-pass membrane protein</topology>
    </subcellularLocation>
</comment>
<dbReference type="GO" id="GO:0044718">
    <property type="term" value="P:siderophore transmembrane transport"/>
    <property type="evidence" value="ECO:0007669"/>
    <property type="project" value="TreeGrafter"/>
</dbReference>
<dbReference type="InterPro" id="IPR012910">
    <property type="entry name" value="Plug_dom"/>
</dbReference>
<organism evidence="17 18">
    <name type="scientific">Zoogloea oleivorans</name>
    <dbReference type="NCBI Taxonomy" id="1552750"/>
    <lineage>
        <taxon>Bacteria</taxon>
        <taxon>Pseudomonadati</taxon>
        <taxon>Pseudomonadota</taxon>
        <taxon>Betaproteobacteria</taxon>
        <taxon>Rhodocyclales</taxon>
        <taxon>Zoogloeaceae</taxon>
        <taxon>Zoogloea</taxon>
    </lineage>
</organism>
<dbReference type="Pfam" id="PF00593">
    <property type="entry name" value="TonB_dep_Rec_b-barrel"/>
    <property type="match status" value="1"/>
</dbReference>
<dbReference type="InterPro" id="IPR000531">
    <property type="entry name" value="Beta-barrel_TonB"/>
</dbReference>